<proteinExistence type="predicted"/>
<sequence length="55" mass="6465">MLIPRPVNRVDLKVIVLRLFLTFSYAYFAEIANSLEDAVFLFCRYFYNGQVDIAK</sequence>
<reference evidence="1" key="2">
    <citation type="submission" date="2018-07" db="EMBL/GenBank/DDBJ databases">
        <authorList>
            <consortium name="NCBI Pathogen Detection Project"/>
        </authorList>
    </citation>
    <scope>NUCLEOTIDE SEQUENCE</scope>
    <source>
        <strain evidence="2">BCW_2644</strain>
        <strain evidence="1">M203</strain>
    </source>
</reference>
<dbReference type="AlphaFoldDB" id="A0A727NDU4"/>
<evidence type="ECO:0000313" key="2">
    <source>
        <dbReference type="EMBL" id="HAE7778726.1"/>
    </source>
</evidence>
<protein>
    <submittedName>
        <fullName evidence="1">Uncharacterized protein</fullName>
    </submittedName>
</protein>
<dbReference type="EMBL" id="DAAREV010000005">
    <property type="protein sequence ID" value="HAE2138141.1"/>
    <property type="molecule type" value="Genomic_DNA"/>
</dbReference>
<reference evidence="1" key="1">
    <citation type="journal article" date="2018" name="Genome Biol.">
        <title>SKESA: strategic k-mer extension for scrupulous assemblies.</title>
        <authorList>
            <person name="Souvorov A."/>
            <person name="Agarwala R."/>
            <person name="Lipman D.J."/>
        </authorList>
    </citation>
    <scope>NUCLEOTIDE SEQUENCE</scope>
    <source>
        <strain evidence="2">BCW_2644</strain>
        <strain evidence="1">M203</strain>
    </source>
</reference>
<accession>A0A727NDU4</accession>
<dbReference type="EMBL" id="DAATAK010000005">
    <property type="protein sequence ID" value="HAE7778726.1"/>
    <property type="molecule type" value="Genomic_DNA"/>
</dbReference>
<evidence type="ECO:0000313" key="1">
    <source>
        <dbReference type="EMBL" id="HAE2138141.1"/>
    </source>
</evidence>
<comment type="caution">
    <text evidence="1">The sequence shown here is derived from an EMBL/GenBank/DDBJ whole genome shotgun (WGS) entry which is preliminary data.</text>
</comment>
<organism evidence="1">
    <name type="scientific">Salmonella enterica subsp. enterica serovar Bareilly</name>
    <dbReference type="NCBI Taxonomy" id="58096"/>
    <lineage>
        <taxon>Bacteria</taxon>
        <taxon>Pseudomonadati</taxon>
        <taxon>Pseudomonadota</taxon>
        <taxon>Gammaproteobacteria</taxon>
        <taxon>Enterobacterales</taxon>
        <taxon>Enterobacteriaceae</taxon>
        <taxon>Salmonella</taxon>
    </lineage>
</organism>
<gene>
    <name evidence="1" type="ORF">G3X11_001675</name>
    <name evidence="2" type="ORF">G4P63_001504</name>
</gene>
<name>A0A727NDU4_SALET</name>